<dbReference type="Gene3D" id="3.30.70.120">
    <property type="match status" value="1"/>
</dbReference>
<evidence type="ECO:0000256" key="5">
    <source>
        <dbReference type="ARBA" id="ARBA00023136"/>
    </source>
</evidence>
<keyword evidence="4 6" id="KW-1133">Transmembrane helix</keyword>
<dbReference type="PANTHER" id="PTHR33545:SF5">
    <property type="entry name" value="UPF0750 MEMBRANE PROTEIN YITT"/>
    <property type="match status" value="1"/>
</dbReference>
<dbReference type="InterPro" id="IPR015867">
    <property type="entry name" value="N-reg_PII/ATP_PRibTrfase_C"/>
</dbReference>
<evidence type="ECO:0000256" key="1">
    <source>
        <dbReference type="ARBA" id="ARBA00004651"/>
    </source>
</evidence>
<dbReference type="PIRSF" id="PIRSF006483">
    <property type="entry name" value="Membrane_protein_YitT"/>
    <property type="match status" value="1"/>
</dbReference>
<evidence type="ECO:0000256" key="2">
    <source>
        <dbReference type="ARBA" id="ARBA00022475"/>
    </source>
</evidence>
<keyword evidence="3 6" id="KW-0812">Transmembrane</keyword>
<evidence type="ECO:0000313" key="9">
    <source>
        <dbReference type="Proteomes" id="UP000886891"/>
    </source>
</evidence>
<feature type="transmembrane region" description="Helical" evidence="6">
    <location>
        <begin position="91"/>
        <end position="114"/>
    </location>
</feature>
<dbReference type="Proteomes" id="UP000886891">
    <property type="component" value="Unassembled WGS sequence"/>
</dbReference>
<sequence length="318" mass="34813">MKKLQKKASYYVGFYLLFSALSFIRALATYMFIVPNAFAPGGIGGIASLLYNIVGQYDVRLAETVFNPAVTIFVFNVPLLILALIKLNKQFFINTTIGVLQYSLFMALFSLCNFPVFRGMDYESGVMFLAALSGGVISGISLGGMLLMNGSMGGTDIIAKLVYLKNPMINVAWHLFIFDSIVVVASGVMGLIGAQGDDSPTVFINVLSPILYSFITLYATSKTADIITTGLQSSVVFNIVTEKYQEISDMIVTKMHRGATVFQGEGVFTHQNRHVVVCVAKRKQVAQLKKEIKAIDPNVFMYITNAREVSGFGFRSGN</sequence>
<feature type="domain" description="DUF2179" evidence="7">
    <location>
        <begin position="257"/>
        <end position="311"/>
    </location>
</feature>
<evidence type="ECO:0000259" key="7">
    <source>
        <dbReference type="Pfam" id="PF10035"/>
    </source>
</evidence>
<dbReference type="GO" id="GO:0005886">
    <property type="term" value="C:plasma membrane"/>
    <property type="evidence" value="ECO:0007669"/>
    <property type="project" value="UniProtKB-SubCell"/>
</dbReference>
<comment type="caution">
    <text evidence="8">The sequence shown here is derived from an EMBL/GenBank/DDBJ whole genome shotgun (WGS) entry which is preliminary data.</text>
</comment>
<feature type="transmembrane region" description="Helical" evidence="6">
    <location>
        <begin position="66"/>
        <end position="85"/>
    </location>
</feature>
<comment type="subcellular location">
    <subcellularLocation>
        <location evidence="1">Cell membrane</location>
        <topology evidence="1">Multi-pass membrane protein</topology>
    </subcellularLocation>
</comment>
<dbReference type="InterPro" id="IPR051461">
    <property type="entry name" value="UPF0750_membrane"/>
</dbReference>
<dbReference type="AlphaFoldDB" id="A0A9D1SWZ9"/>
<evidence type="ECO:0000256" key="6">
    <source>
        <dbReference type="SAM" id="Phobius"/>
    </source>
</evidence>
<gene>
    <name evidence="8" type="ORF">IAB14_00950</name>
</gene>
<reference evidence="8" key="1">
    <citation type="submission" date="2020-10" db="EMBL/GenBank/DDBJ databases">
        <authorList>
            <person name="Gilroy R."/>
        </authorList>
    </citation>
    <scope>NUCLEOTIDE SEQUENCE</scope>
    <source>
        <strain evidence="8">23406</strain>
    </source>
</reference>
<dbReference type="InterPro" id="IPR019264">
    <property type="entry name" value="DUF2179"/>
</dbReference>
<protein>
    <submittedName>
        <fullName evidence="8">YitT family protein</fullName>
    </submittedName>
</protein>
<feature type="transmembrane region" description="Helical" evidence="6">
    <location>
        <begin position="201"/>
        <end position="219"/>
    </location>
</feature>
<feature type="transmembrane region" description="Helical" evidence="6">
    <location>
        <begin position="126"/>
        <end position="151"/>
    </location>
</feature>
<reference evidence="8" key="2">
    <citation type="journal article" date="2021" name="PeerJ">
        <title>Extensive microbial diversity within the chicken gut microbiome revealed by metagenomics and culture.</title>
        <authorList>
            <person name="Gilroy R."/>
            <person name="Ravi A."/>
            <person name="Getino M."/>
            <person name="Pursley I."/>
            <person name="Horton D.L."/>
            <person name="Alikhan N.F."/>
            <person name="Baker D."/>
            <person name="Gharbi K."/>
            <person name="Hall N."/>
            <person name="Watson M."/>
            <person name="Adriaenssens E.M."/>
            <person name="Foster-Nyarko E."/>
            <person name="Jarju S."/>
            <person name="Secka A."/>
            <person name="Antonio M."/>
            <person name="Oren A."/>
            <person name="Chaudhuri R.R."/>
            <person name="La Ragione R."/>
            <person name="Hildebrand F."/>
            <person name="Pallen M.J."/>
        </authorList>
    </citation>
    <scope>NUCLEOTIDE SEQUENCE</scope>
    <source>
        <strain evidence="8">23406</strain>
    </source>
</reference>
<evidence type="ECO:0000256" key="3">
    <source>
        <dbReference type="ARBA" id="ARBA00022692"/>
    </source>
</evidence>
<dbReference type="InterPro" id="IPR003740">
    <property type="entry name" value="YitT"/>
</dbReference>
<keyword evidence="2" id="KW-1003">Cell membrane</keyword>
<feature type="transmembrane region" description="Helical" evidence="6">
    <location>
        <begin position="171"/>
        <end position="194"/>
    </location>
</feature>
<organism evidence="8 9">
    <name type="scientific">Candidatus Stercoripulliclostridium merdipullorum</name>
    <dbReference type="NCBI Taxonomy" id="2840952"/>
    <lineage>
        <taxon>Bacteria</taxon>
        <taxon>Bacillati</taxon>
        <taxon>Bacillota</taxon>
        <taxon>Clostridia</taxon>
        <taxon>Eubacteriales</taxon>
        <taxon>Candidatus Stercoripulliclostridium</taxon>
    </lineage>
</organism>
<dbReference type="Pfam" id="PF10035">
    <property type="entry name" value="DUF2179"/>
    <property type="match status" value="1"/>
</dbReference>
<keyword evidence="5 6" id="KW-0472">Membrane</keyword>
<feature type="transmembrane region" description="Helical" evidence="6">
    <location>
        <begin position="12"/>
        <end position="31"/>
    </location>
</feature>
<accession>A0A9D1SWZ9</accession>
<evidence type="ECO:0000313" key="8">
    <source>
        <dbReference type="EMBL" id="HIU99663.1"/>
    </source>
</evidence>
<dbReference type="PANTHER" id="PTHR33545">
    <property type="entry name" value="UPF0750 MEMBRANE PROTEIN YITT-RELATED"/>
    <property type="match status" value="1"/>
</dbReference>
<dbReference type="CDD" id="cd16380">
    <property type="entry name" value="YitT_C"/>
    <property type="match status" value="1"/>
</dbReference>
<proteinExistence type="predicted"/>
<dbReference type="Pfam" id="PF02588">
    <property type="entry name" value="YitT_membrane"/>
    <property type="match status" value="2"/>
</dbReference>
<name>A0A9D1SWZ9_9FIRM</name>
<dbReference type="EMBL" id="DVOH01000011">
    <property type="protein sequence ID" value="HIU99663.1"/>
    <property type="molecule type" value="Genomic_DNA"/>
</dbReference>
<evidence type="ECO:0000256" key="4">
    <source>
        <dbReference type="ARBA" id="ARBA00022989"/>
    </source>
</evidence>